<dbReference type="Pfam" id="PF03514">
    <property type="entry name" value="GRAS"/>
    <property type="match status" value="1"/>
</dbReference>
<gene>
    <name evidence="4" type="ORF">CQW23_28600</name>
</gene>
<keyword evidence="5" id="KW-1185">Reference proteome</keyword>
<dbReference type="OrthoDB" id="10504799at2759"/>
<name>A0A2G2VH20_CAPBA</name>
<dbReference type="PROSITE" id="PS50985">
    <property type="entry name" value="GRAS"/>
    <property type="match status" value="1"/>
</dbReference>
<reference evidence="4 5" key="1">
    <citation type="journal article" date="2017" name="Genome Biol.">
        <title>New reference genome sequences of hot pepper reveal the massive evolution of plant disease-resistance genes by retroduplication.</title>
        <authorList>
            <person name="Kim S."/>
            <person name="Park J."/>
            <person name="Yeom S.I."/>
            <person name="Kim Y.M."/>
            <person name="Seo E."/>
            <person name="Kim K.T."/>
            <person name="Kim M.S."/>
            <person name="Lee J.M."/>
            <person name="Cheong K."/>
            <person name="Shin H.S."/>
            <person name="Kim S.B."/>
            <person name="Han K."/>
            <person name="Lee J."/>
            <person name="Park M."/>
            <person name="Lee H.A."/>
            <person name="Lee H.Y."/>
            <person name="Lee Y."/>
            <person name="Oh S."/>
            <person name="Lee J.H."/>
            <person name="Choi E."/>
            <person name="Choi E."/>
            <person name="Lee S.E."/>
            <person name="Jeon J."/>
            <person name="Kim H."/>
            <person name="Choi G."/>
            <person name="Song H."/>
            <person name="Lee J."/>
            <person name="Lee S.C."/>
            <person name="Kwon J.K."/>
            <person name="Lee H.Y."/>
            <person name="Koo N."/>
            <person name="Hong Y."/>
            <person name="Kim R.W."/>
            <person name="Kang W.H."/>
            <person name="Huh J.H."/>
            <person name="Kang B.C."/>
            <person name="Yang T.J."/>
            <person name="Lee Y.H."/>
            <person name="Bennetzen J.L."/>
            <person name="Choi D."/>
        </authorList>
    </citation>
    <scope>NUCLEOTIDE SEQUENCE [LARGE SCALE GENOMIC DNA]</scope>
    <source>
        <strain evidence="5">cv. PBC81</strain>
    </source>
</reference>
<comment type="similarity">
    <text evidence="3">Belongs to the GRAS family.</text>
</comment>
<evidence type="ECO:0000313" key="5">
    <source>
        <dbReference type="Proteomes" id="UP000224567"/>
    </source>
</evidence>
<feature type="short sequence motif" description="VHIID" evidence="3">
    <location>
        <begin position="35"/>
        <end position="39"/>
    </location>
</feature>
<evidence type="ECO:0000313" key="4">
    <source>
        <dbReference type="EMBL" id="PHT32263.1"/>
    </source>
</evidence>
<dbReference type="InterPro" id="IPR005202">
    <property type="entry name" value="TF_GRAS"/>
</dbReference>
<sequence length="131" mass="14138">MPRGDLKEVLIVCAKFGYLSTNGAVVDAMKNDNSIHIIDLHIAQGSQLITLIHALAARPGRSPRIRITGTDNSISAYARGGGIKIVGRRLSSVIASCNIPFEFHLVAASCSDVEIEHLNVRPGSRFEPYAQ</sequence>
<dbReference type="Proteomes" id="UP000224567">
    <property type="component" value="Unassembled WGS sequence"/>
</dbReference>
<evidence type="ECO:0000256" key="2">
    <source>
        <dbReference type="ARBA" id="ARBA00023163"/>
    </source>
</evidence>
<dbReference type="EMBL" id="MLFT02000012">
    <property type="protein sequence ID" value="PHT32263.1"/>
    <property type="molecule type" value="Genomic_DNA"/>
</dbReference>
<organism evidence="4 5">
    <name type="scientific">Capsicum baccatum</name>
    <name type="common">Peruvian pepper</name>
    <dbReference type="NCBI Taxonomy" id="33114"/>
    <lineage>
        <taxon>Eukaryota</taxon>
        <taxon>Viridiplantae</taxon>
        <taxon>Streptophyta</taxon>
        <taxon>Embryophyta</taxon>
        <taxon>Tracheophyta</taxon>
        <taxon>Spermatophyta</taxon>
        <taxon>Magnoliopsida</taxon>
        <taxon>eudicotyledons</taxon>
        <taxon>Gunneridae</taxon>
        <taxon>Pentapetalae</taxon>
        <taxon>asterids</taxon>
        <taxon>lamiids</taxon>
        <taxon>Solanales</taxon>
        <taxon>Solanaceae</taxon>
        <taxon>Solanoideae</taxon>
        <taxon>Capsiceae</taxon>
        <taxon>Capsicum</taxon>
    </lineage>
</organism>
<keyword evidence="1" id="KW-0805">Transcription regulation</keyword>
<proteinExistence type="inferred from homology"/>
<dbReference type="PANTHER" id="PTHR31636">
    <property type="entry name" value="OSJNBA0084A10.13 PROTEIN-RELATED"/>
    <property type="match status" value="1"/>
</dbReference>
<accession>A0A2G2VH20</accession>
<protein>
    <submittedName>
        <fullName evidence="4">Scarecrow-like transcription factor PAT1</fullName>
    </submittedName>
</protein>
<comment type="caution">
    <text evidence="4">The sequence shown here is derived from an EMBL/GenBank/DDBJ whole genome shotgun (WGS) entry which is preliminary data.</text>
</comment>
<feature type="region of interest" description="Leucine repeat II (LRII)" evidence="3">
    <location>
        <begin position="85"/>
        <end position="117"/>
    </location>
</feature>
<evidence type="ECO:0000256" key="3">
    <source>
        <dbReference type="PROSITE-ProRule" id="PRU01191"/>
    </source>
</evidence>
<keyword evidence="2" id="KW-0804">Transcription</keyword>
<dbReference type="STRING" id="33114.A0A2G2VH20"/>
<dbReference type="AlphaFoldDB" id="A0A2G2VH20"/>
<reference evidence="5" key="2">
    <citation type="journal article" date="2017" name="J. Anim. Genet.">
        <title>Multiple reference genome sequences of hot pepper reveal the massive evolution of plant disease resistance genes by retroduplication.</title>
        <authorList>
            <person name="Kim S."/>
            <person name="Park J."/>
            <person name="Yeom S.-I."/>
            <person name="Kim Y.-M."/>
            <person name="Seo E."/>
            <person name="Kim K.-T."/>
            <person name="Kim M.-S."/>
            <person name="Lee J.M."/>
            <person name="Cheong K."/>
            <person name="Shin H.-S."/>
            <person name="Kim S.-B."/>
            <person name="Han K."/>
            <person name="Lee J."/>
            <person name="Park M."/>
            <person name="Lee H.-A."/>
            <person name="Lee H.-Y."/>
            <person name="Lee Y."/>
            <person name="Oh S."/>
            <person name="Lee J.H."/>
            <person name="Choi E."/>
            <person name="Choi E."/>
            <person name="Lee S.E."/>
            <person name="Jeon J."/>
            <person name="Kim H."/>
            <person name="Choi G."/>
            <person name="Song H."/>
            <person name="Lee J."/>
            <person name="Lee S.-C."/>
            <person name="Kwon J.-K."/>
            <person name="Lee H.-Y."/>
            <person name="Koo N."/>
            <person name="Hong Y."/>
            <person name="Kim R.W."/>
            <person name="Kang W.-H."/>
            <person name="Huh J.H."/>
            <person name="Kang B.-C."/>
            <person name="Yang T.-J."/>
            <person name="Lee Y.-H."/>
            <person name="Bennetzen J.L."/>
            <person name="Choi D."/>
        </authorList>
    </citation>
    <scope>NUCLEOTIDE SEQUENCE [LARGE SCALE GENOMIC DNA]</scope>
    <source>
        <strain evidence="5">cv. PBC81</strain>
    </source>
</reference>
<comment type="caution">
    <text evidence="3">Lacks conserved residue(s) required for the propagation of feature annotation.</text>
</comment>
<evidence type="ECO:0000256" key="1">
    <source>
        <dbReference type="ARBA" id="ARBA00023015"/>
    </source>
</evidence>